<dbReference type="PANTHER" id="PTHR43201">
    <property type="entry name" value="ACYL-COA SYNTHETASE"/>
    <property type="match status" value="1"/>
</dbReference>
<dbReference type="InterPro" id="IPR042099">
    <property type="entry name" value="ANL_N_sf"/>
</dbReference>
<gene>
    <name evidence="4" type="ORF">LCGC14_2852850</name>
</gene>
<sequence length="205" mass="23086">MKITIFNRNIYILFIKIKSYSHNREKILFELESSFVSDKHQNFTIYGIISKWAKQTPDKVAITAPGRLPLTYYRLNEQIKKVIKELNKLGIVRNDRVAIVLPNGPDMAVTFLAVSTVATCAPLNPNYKAKEFDFYLIDLKAKMLIVQSGLNTPAISIAEKYGICVLHLSPMSEAGIYSLTSDKHVNLITQELAKTNDVALVLHTS</sequence>
<dbReference type="GO" id="GO:0031956">
    <property type="term" value="F:medium-chain fatty acid-CoA ligase activity"/>
    <property type="evidence" value="ECO:0007669"/>
    <property type="project" value="TreeGrafter"/>
</dbReference>
<evidence type="ECO:0000256" key="2">
    <source>
        <dbReference type="ARBA" id="ARBA00022598"/>
    </source>
</evidence>
<dbReference type="SUPFAM" id="SSF56801">
    <property type="entry name" value="Acetyl-CoA synthetase-like"/>
    <property type="match status" value="1"/>
</dbReference>
<evidence type="ECO:0000256" key="1">
    <source>
        <dbReference type="ARBA" id="ARBA00006432"/>
    </source>
</evidence>
<name>A0A0F8YUR9_9ZZZZ</name>
<proteinExistence type="inferred from homology"/>
<dbReference type="Gene3D" id="3.40.50.12780">
    <property type="entry name" value="N-terminal domain of ligase-like"/>
    <property type="match status" value="1"/>
</dbReference>
<evidence type="ECO:0000313" key="4">
    <source>
        <dbReference type="EMBL" id="KKK77515.1"/>
    </source>
</evidence>
<dbReference type="AlphaFoldDB" id="A0A0F8YUR9"/>
<evidence type="ECO:0000259" key="3">
    <source>
        <dbReference type="Pfam" id="PF00501"/>
    </source>
</evidence>
<feature type="non-terminal residue" evidence="4">
    <location>
        <position position="205"/>
    </location>
</feature>
<comment type="similarity">
    <text evidence="1">Belongs to the ATP-dependent AMP-binding enzyme family.</text>
</comment>
<accession>A0A0F8YUR9</accession>
<keyword evidence="2" id="KW-0436">Ligase</keyword>
<dbReference type="Pfam" id="PF00501">
    <property type="entry name" value="AMP-binding"/>
    <property type="match status" value="1"/>
</dbReference>
<dbReference type="EMBL" id="LAZR01054920">
    <property type="protein sequence ID" value="KKK77515.1"/>
    <property type="molecule type" value="Genomic_DNA"/>
</dbReference>
<dbReference type="PANTHER" id="PTHR43201:SF5">
    <property type="entry name" value="MEDIUM-CHAIN ACYL-COA LIGASE ACSF2, MITOCHONDRIAL"/>
    <property type="match status" value="1"/>
</dbReference>
<dbReference type="InterPro" id="IPR000873">
    <property type="entry name" value="AMP-dep_synth/lig_dom"/>
</dbReference>
<reference evidence="4" key="1">
    <citation type="journal article" date="2015" name="Nature">
        <title>Complex archaea that bridge the gap between prokaryotes and eukaryotes.</title>
        <authorList>
            <person name="Spang A."/>
            <person name="Saw J.H."/>
            <person name="Jorgensen S.L."/>
            <person name="Zaremba-Niedzwiedzka K."/>
            <person name="Martijn J."/>
            <person name="Lind A.E."/>
            <person name="van Eijk R."/>
            <person name="Schleper C."/>
            <person name="Guy L."/>
            <person name="Ettema T.J."/>
        </authorList>
    </citation>
    <scope>NUCLEOTIDE SEQUENCE</scope>
</reference>
<protein>
    <recommendedName>
        <fullName evidence="3">AMP-dependent synthetase/ligase domain-containing protein</fullName>
    </recommendedName>
</protein>
<organism evidence="4">
    <name type="scientific">marine sediment metagenome</name>
    <dbReference type="NCBI Taxonomy" id="412755"/>
    <lineage>
        <taxon>unclassified sequences</taxon>
        <taxon>metagenomes</taxon>
        <taxon>ecological metagenomes</taxon>
    </lineage>
</organism>
<dbReference type="GO" id="GO:0006631">
    <property type="term" value="P:fatty acid metabolic process"/>
    <property type="evidence" value="ECO:0007669"/>
    <property type="project" value="TreeGrafter"/>
</dbReference>
<comment type="caution">
    <text evidence="4">The sequence shown here is derived from an EMBL/GenBank/DDBJ whole genome shotgun (WGS) entry which is preliminary data.</text>
</comment>
<feature type="domain" description="AMP-dependent synthetase/ligase" evidence="3">
    <location>
        <begin position="51"/>
        <end position="205"/>
    </location>
</feature>